<protein>
    <submittedName>
        <fullName evidence="10">Heterodisulfide reductase, subunit A-like protein</fullName>
    </submittedName>
</protein>
<feature type="domain" description="4Fe-4S ferredoxin-type" evidence="9">
    <location>
        <begin position="100"/>
        <end position="130"/>
    </location>
</feature>
<feature type="domain" description="4Fe-4S ferredoxin-type" evidence="9">
    <location>
        <begin position="147"/>
        <end position="181"/>
    </location>
</feature>
<dbReference type="SUPFAM" id="SSF51905">
    <property type="entry name" value="FAD/NAD(P)-binding domain"/>
    <property type="match status" value="2"/>
</dbReference>
<dbReference type="Proteomes" id="UP000000739">
    <property type="component" value="Chromosome"/>
</dbReference>
<keyword evidence="5" id="KW-0285">Flavoprotein</keyword>
<comment type="cofactor">
    <cofactor evidence="1">
        <name>FAD</name>
        <dbReference type="ChEBI" id="CHEBI:57692"/>
    </cofactor>
</comment>
<feature type="domain" description="4Fe-4S ferredoxin-type" evidence="9">
    <location>
        <begin position="968"/>
        <end position="997"/>
    </location>
</feature>
<dbReference type="InterPro" id="IPR023753">
    <property type="entry name" value="FAD/NAD-binding_dom"/>
</dbReference>
<proteinExistence type="inferred from homology"/>
<sequence length="1012" mass="109697">MSNDVVGSVMVVGGGIAGIQASLDLAQSGYKVYMVEKTASIGGVMAMLDKTFPTNDCSMCIMSPKLVEVGRHPNIELITLAEIQGIEGAKGDFTVNIRQAPRYVDTEKCIACGQCAAKCPKKVTDEYNQGLIKRKAIYVPYPQAVPLKFAIDPEQCLKLTKDKCGNCEKVCPAGAILYDDKEKILDIHVGSVILAPGFSAFDPKGIDAYAMHQSKNVMTSLEFERILSASGPTGGHLVRPSDSKEPLKIAWLQCVGSRDINRCGNSYCSSVCCMYAIKQAIIAKEHAPYELDCSIFYMDMRTHGKGFEDCYNEAREKHGVAFKRARVHTIDPNPETGDLDLRYVDEDGNVLNEDYDLVVLSVGLEISDPLRELAGKMGVELTPGGFGQVDSFSPVASNVDGIYLCGAFAGPKDIPQSVVEAGSAALMAGSGLTASRDTLTVKTEMPPEVNIKGEPPRVGVFVCQCGINIGGVVDVPAVRDYAANLPYVEFSDDNLYSCSQDTQDAMTKLIKEKGLNRIVVAACSPKTHEPLFQETLSAAGLNKYLFEFVNIRNQDSWVHKDDPQKATEKAKDLLRMAVAKVALLSPLEESQLNINQHAMVIGGGISGIAAAQALSAQGYETSIVERDSSLGGQARSLFKTAKHEDIQEKLGQMIQEVEDDLNITVHLNAELADVTGFVGAFQSTIKNDQGEYVVDHGVTIIATGAYELEPTEYLYGQDPRILTGQELDRKMMENDAVVKNAETAVFIQCVGSREPNRPYCSRLCCTHSVLSALHLKEMNPDMQVYVLYRDIRTYGERENLYKEAREKGVIFIRYNVDDKPKVSADDSGLTIEVRDPIAGLPLAIKADLLTLASAVVPYNDERLAQQFKLPLNDQGFFVEAHVKLAPSSFATDGVFLCGLAHYPKPIDEAVAQAQAAASAAVTLLSRKSINTSANVAKVDPRFCSSCMVCVSTCPYSAPSMVKEGPNAGKAEINPVLCKGCGQCVASCRSGALHLQGFDTDQIMAQIREMCAV</sequence>
<dbReference type="SUPFAM" id="SSF54862">
    <property type="entry name" value="4Fe-4S ferredoxins"/>
    <property type="match status" value="1"/>
</dbReference>
<dbReference type="GO" id="GO:0046872">
    <property type="term" value="F:metal ion binding"/>
    <property type="evidence" value="ECO:0007669"/>
    <property type="project" value="UniProtKB-KW"/>
</dbReference>
<evidence type="ECO:0000256" key="2">
    <source>
        <dbReference type="ARBA" id="ARBA00006561"/>
    </source>
</evidence>
<dbReference type="GO" id="GO:0016491">
    <property type="term" value="F:oxidoreductase activity"/>
    <property type="evidence" value="ECO:0007669"/>
    <property type="project" value="UniProtKB-KW"/>
</dbReference>
<dbReference type="GO" id="GO:0051539">
    <property type="term" value="F:4 iron, 4 sulfur cluster binding"/>
    <property type="evidence" value="ECO:0007669"/>
    <property type="project" value="UniProtKB-KW"/>
</dbReference>
<dbReference type="Gene3D" id="3.30.70.20">
    <property type="match status" value="2"/>
</dbReference>
<evidence type="ECO:0000259" key="9">
    <source>
        <dbReference type="PROSITE" id="PS51379"/>
    </source>
</evidence>
<keyword evidence="11" id="KW-1185">Reference proteome</keyword>
<evidence type="ECO:0000256" key="1">
    <source>
        <dbReference type="ARBA" id="ARBA00001974"/>
    </source>
</evidence>
<dbReference type="Gene3D" id="3.40.50.720">
    <property type="entry name" value="NAD(P)-binding Rossmann-like Domain"/>
    <property type="match status" value="1"/>
</dbReference>
<evidence type="ECO:0000313" key="11">
    <source>
        <dbReference type="Proteomes" id="UP000000739"/>
    </source>
</evidence>
<dbReference type="InterPro" id="IPR017900">
    <property type="entry name" value="4Fe4S_Fe_S_CS"/>
</dbReference>
<dbReference type="HOGENOM" id="CLU_004231_2_0_7"/>
<evidence type="ECO:0000256" key="7">
    <source>
        <dbReference type="ARBA" id="ARBA00023004"/>
    </source>
</evidence>
<dbReference type="PROSITE" id="PS00198">
    <property type="entry name" value="4FE4S_FER_1"/>
    <property type="match status" value="2"/>
</dbReference>
<keyword evidence="6" id="KW-0560">Oxidoreductase</keyword>
<reference evidence="10 11" key="1">
    <citation type="journal article" date="2012" name="Environ. Microbiol.">
        <title>The genome sequence of Desulfatibacillum alkenivorans AK-01: a blueprint for anaerobic alkane oxidation.</title>
        <authorList>
            <person name="Callaghan A.V."/>
            <person name="Morris B.E."/>
            <person name="Pereira I.A."/>
            <person name="McInerney M.J."/>
            <person name="Austin R.N."/>
            <person name="Groves J.T."/>
            <person name="Kukor J.J."/>
            <person name="Suflita J.M."/>
            <person name="Young L.Y."/>
            <person name="Zylstra G.J."/>
            <person name="Wawrik B."/>
        </authorList>
    </citation>
    <scope>NUCLEOTIDE SEQUENCE [LARGE SCALE GENOMIC DNA]</scope>
    <source>
        <strain evidence="10 11">AK-01</strain>
    </source>
</reference>
<dbReference type="Pfam" id="PF00037">
    <property type="entry name" value="Fer4"/>
    <property type="match status" value="1"/>
</dbReference>
<dbReference type="Pfam" id="PF12838">
    <property type="entry name" value="Fer4_7"/>
    <property type="match status" value="1"/>
</dbReference>
<dbReference type="PROSITE" id="PS51379">
    <property type="entry name" value="4FE4S_FER_2"/>
    <property type="match status" value="4"/>
</dbReference>
<name>B8FMT9_DESAL</name>
<dbReference type="Gene3D" id="3.50.50.60">
    <property type="entry name" value="FAD/NAD(P)-binding domain"/>
    <property type="match status" value="1"/>
</dbReference>
<comment type="similarity">
    <text evidence="2">Belongs to the HdrA family.</text>
</comment>
<dbReference type="Pfam" id="PF13450">
    <property type="entry name" value="NAD_binding_8"/>
    <property type="match status" value="1"/>
</dbReference>
<feature type="domain" description="4Fe-4S ferredoxin-type" evidence="9">
    <location>
        <begin position="934"/>
        <end position="963"/>
    </location>
</feature>
<evidence type="ECO:0000256" key="6">
    <source>
        <dbReference type="ARBA" id="ARBA00023002"/>
    </source>
</evidence>
<organism evidence="10 11">
    <name type="scientific">Desulfatibacillum aliphaticivorans</name>
    <dbReference type="NCBI Taxonomy" id="218208"/>
    <lineage>
        <taxon>Bacteria</taxon>
        <taxon>Pseudomonadati</taxon>
        <taxon>Thermodesulfobacteriota</taxon>
        <taxon>Desulfobacteria</taxon>
        <taxon>Desulfobacterales</taxon>
        <taxon>Desulfatibacillaceae</taxon>
        <taxon>Desulfatibacillum</taxon>
    </lineage>
</organism>
<dbReference type="KEGG" id="dal:Dalk_0247"/>
<dbReference type="RefSeq" id="WP_012609396.1">
    <property type="nucleotide sequence ID" value="NC_011768.1"/>
</dbReference>
<accession>B8FMT9</accession>
<evidence type="ECO:0000256" key="5">
    <source>
        <dbReference type="ARBA" id="ARBA00022827"/>
    </source>
</evidence>
<keyword evidence="5" id="KW-0274">FAD</keyword>
<dbReference type="eggNOG" id="COG1148">
    <property type="taxonomic scope" value="Bacteria"/>
</dbReference>
<dbReference type="InterPro" id="IPR017896">
    <property type="entry name" value="4Fe4S_Fe-S-bd"/>
</dbReference>
<keyword evidence="8" id="KW-0411">Iron-sulfur</keyword>
<dbReference type="EMBL" id="CP001322">
    <property type="protein sequence ID" value="ACL01956.1"/>
    <property type="molecule type" value="Genomic_DNA"/>
</dbReference>
<dbReference type="Pfam" id="PF07992">
    <property type="entry name" value="Pyr_redox_2"/>
    <property type="match status" value="1"/>
</dbReference>
<evidence type="ECO:0000256" key="8">
    <source>
        <dbReference type="ARBA" id="ARBA00023014"/>
    </source>
</evidence>
<keyword evidence="7" id="KW-0408">Iron</keyword>
<dbReference type="PANTHER" id="PTHR43498:SF1">
    <property type="entry name" value="COB--COM HETERODISULFIDE REDUCTASE IRON-SULFUR SUBUNIT A"/>
    <property type="match status" value="1"/>
</dbReference>
<gene>
    <name evidence="10" type="ordered locus">Dalk_0247</name>
</gene>
<dbReference type="InterPro" id="IPR036188">
    <property type="entry name" value="FAD/NAD-bd_sf"/>
</dbReference>
<evidence type="ECO:0000256" key="3">
    <source>
        <dbReference type="ARBA" id="ARBA00022485"/>
    </source>
</evidence>
<evidence type="ECO:0000313" key="10">
    <source>
        <dbReference type="EMBL" id="ACL01956.1"/>
    </source>
</evidence>
<dbReference type="InterPro" id="IPR039650">
    <property type="entry name" value="HdrA-like"/>
</dbReference>
<evidence type="ECO:0000256" key="4">
    <source>
        <dbReference type="ARBA" id="ARBA00022723"/>
    </source>
</evidence>
<keyword evidence="3" id="KW-0004">4Fe-4S</keyword>
<keyword evidence="4" id="KW-0479">Metal-binding</keyword>
<dbReference type="PANTHER" id="PTHR43498">
    <property type="entry name" value="FERREDOXIN:COB-COM HETERODISULFIDE REDUCTASE SUBUNIT A"/>
    <property type="match status" value="1"/>
</dbReference>
<dbReference type="AlphaFoldDB" id="B8FMT9"/>